<proteinExistence type="predicted"/>
<dbReference type="PROSITE" id="PS51257">
    <property type="entry name" value="PROKAR_LIPOPROTEIN"/>
    <property type="match status" value="1"/>
</dbReference>
<evidence type="ECO:0000256" key="2">
    <source>
        <dbReference type="SAM" id="SignalP"/>
    </source>
</evidence>
<keyword evidence="2" id="KW-0732">Signal</keyword>
<evidence type="ECO:0000256" key="1">
    <source>
        <dbReference type="SAM" id="Coils"/>
    </source>
</evidence>
<feature type="signal peptide" evidence="2">
    <location>
        <begin position="1"/>
        <end position="18"/>
    </location>
</feature>
<dbReference type="AlphaFoldDB" id="A0A0J8GPW3"/>
<dbReference type="EMBL" id="LAZL01000020">
    <property type="protein sequence ID" value="KMT64807.1"/>
    <property type="molecule type" value="Genomic_DNA"/>
</dbReference>
<evidence type="ECO:0000313" key="3">
    <source>
        <dbReference type="EMBL" id="KMT64807.1"/>
    </source>
</evidence>
<reference evidence="3 4" key="1">
    <citation type="submission" date="2015-04" db="EMBL/GenBank/DDBJ databases">
        <title>Draft Genome Sequence of the Novel Agar-Digesting Marine Bacterium Q1.</title>
        <authorList>
            <person name="Li Y."/>
            <person name="Li D."/>
            <person name="Chen G."/>
            <person name="Du Z."/>
        </authorList>
    </citation>
    <scope>NUCLEOTIDE SEQUENCE [LARGE SCALE GENOMIC DNA]</scope>
    <source>
        <strain evidence="3 4">Q1</strain>
    </source>
</reference>
<dbReference type="OrthoDB" id="8350575at2"/>
<keyword evidence="1" id="KW-0175">Coiled coil</keyword>
<accession>A0A0J8GPW3</accession>
<organism evidence="3 4">
    <name type="scientific">Catenovulum maritimum</name>
    <dbReference type="NCBI Taxonomy" id="1513271"/>
    <lineage>
        <taxon>Bacteria</taxon>
        <taxon>Pseudomonadati</taxon>
        <taxon>Pseudomonadota</taxon>
        <taxon>Gammaproteobacteria</taxon>
        <taxon>Alteromonadales</taxon>
        <taxon>Alteromonadaceae</taxon>
        <taxon>Catenovulum</taxon>
    </lineage>
</organism>
<feature type="chain" id="PRO_5005298869" description="DUF4034 domain-containing protein" evidence="2">
    <location>
        <begin position="19"/>
        <end position="430"/>
    </location>
</feature>
<sequence>MKLFQLASVLALGAVLMACQTTQSNSSASKLESFKARYVKAQNEPFAELAIPNKIKTDLSLTDYHHKVIREQFPLQRYQHVEQLNVADYDEATQNTIGLISKLRNHQFDELNAELAQLQQQYETNQTLENEETLFAAYASFNLAYEQDLEHLNKWVAHSKPYSLIARATYLHSFAWLIRGHSYVYKTKVGNLNTTRHLNTMARNDAFSVLAENDQNLVMLQIINKTSKLNTWYLSHNWFYGAAEKYPNSRHLIKTYASSLYTRWGGKQVQRDLFLNYLSINASWALPEVIENFNKYEINTDTKEPLFTPGYYDAFLPSEGTVNTAQNAEDFQPRYSEILKDAEYYKNIRALHKQKQFEPCLSQAQLSIYLGRASEKVVFAKATCYSGLKQYQQALTMLDILQKIYPNAFMRNQAKFRKFLNRRVNASKVI</sequence>
<evidence type="ECO:0008006" key="5">
    <source>
        <dbReference type="Google" id="ProtNLM"/>
    </source>
</evidence>
<gene>
    <name evidence="3" type="ORF">XM47_12200</name>
</gene>
<dbReference type="RefSeq" id="WP_048692876.1">
    <property type="nucleotide sequence ID" value="NZ_KQ130493.1"/>
</dbReference>
<dbReference type="SUPFAM" id="SSF48452">
    <property type="entry name" value="TPR-like"/>
    <property type="match status" value="1"/>
</dbReference>
<feature type="coiled-coil region" evidence="1">
    <location>
        <begin position="101"/>
        <end position="131"/>
    </location>
</feature>
<dbReference type="InterPro" id="IPR011990">
    <property type="entry name" value="TPR-like_helical_dom_sf"/>
</dbReference>
<dbReference type="Proteomes" id="UP000037600">
    <property type="component" value="Unassembled WGS sequence"/>
</dbReference>
<dbReference type="STRING" id="1513271.XM47_12200"/>
<comment type="caution">
    <text evidence="3">The sequence shown here is derived from an EMBL/GenBank/DDBJ whole genome shotgun (WGS) entry which is preliminary data.</text>
</comment>
<keyword evidence="4" id="KW-1185">Reference proteome</keyword>
<dbReference type="Gene3D" id="1.25.40.10">
    <property type="entry name" value="Tetratricopeptide repeat domain"/>
    <property type="match status" value="1"/>
</dbReference>
<evidence type="ECO:0000313" key="4">
    <source>
        <dbReference type="Proteomes" id="UP000037600"/>
    </source>
</evidence>
<protein>
    <recommendedName>
        <fullName evidence="5">DUF4034 domain-containing protein</fullName>
    </recommendedName>
</protein>
<name>A0A0J8GPW3_9ALTE</name>